<protein>
    <submittedName>
        <fullName evidence="2">Uncharacterized protein</fullName>
    </submittedName>
</protein>
<gene>
    <name evidence="2" type="ORF">K470DRAFT_261924</name>
</gene>
<dbReference type="Proteomes" id="UP000799421">
    <property type="component" value="Unassembled WGS sequence"/>
</dbReference>
<accession>A0A6A7C969</accession>
<evidence type="ECO:0000313" key="2">
    <source>
        <dbReference type="EMBL" id="KAF2863535.1"/>
    </source>
</evidence>
<reference evidence="2" key="1">
    <citation type="journal article" date="2020" name="Stud. Mycol.">
        <title>101 Dothideomycetes genomes: a test case for predicting lifestyles and emergence of pathogens.</title>
        <authorList>
            <person name="Haridas S."/>
            <person name="Albert R."/>
            <person name="Binder M."/>
            <person name="Bloem J."/>
            <person name="Labutti K."/>
            <person name="Salamov A."/>
            <person name="Andreopoulos B."/>
            <person name="Baker S."/>
            <person name="Barry K."/>
            <person name="Bills G."/>
            <person name="Bluhm B."/>
            <person name="Cannon C."/>
            <person name="Castanera R."/>
            <person name="Culley D."/>
            <person name="Daum C."/>
            <person name="Ezra D."/>
            <person name="Gonzalez J."/>
            <person name="Henrissat B."/>
            <person name="Kuo A."/>
            <person name="Liang C."/>
            <person name="Lipzen A."/>
            <person name="Lutzoni F."/>
            <person name="Magnuson J."/>
            <person name="Mondo S."/>
            <person name="Nolan M."/>
            <person name="Ohm R."/>
            <person name="Pangilinan J."/>
            <person name="Park H.-J."/>
            <person name="Ramirez L."/>
            <person name="Alfaro M."/>
            <person name="Sun H."/>
            <person name="Tritt A."/>
            <person name="Yoshinaga Y."/>
            <person name="Zwiers L.-H."/>
            <person name="Turgeon B."/>
            <person name="Goodwin S."/>
            <person name="Spatafora J."/>
            <person name="Crous P."/>
            <person name="Grigoriev I."/>
        </authorList>
    </citation>
    <scope>NUCLEOTIDE SEQUENCE</scope>
    <source>
        <strain evidence="2">CBS 480.64</strain>
    </source>
</reference>
<evidence type="ECO:0000313" key="3">
    <source>
        <dbReference type="Proteomes" id="UP000799421"/>
    </source>
</evidence>
<name>A0A6A7C969_9PEZI</name>
<feature type="region of interest" description="Disordered" evidence="1">
    <location>
        <begin position="394"/>
        <end position="423"/>
    </location>
</feature>
<feature type="region of interest" description="Disordered" evidence="1">
    <location>
        <begin position="225"/>
        <end position="279"/>
    </location>
</feature>
<dbReference type="AlphaFoldDB" id="A0A6A7C969"/>
<feature type="compositionally biased region" description="Polar residues" evidence="1">
    <location>
        <begin position="227"/>
        <end position="241"/>
    </location>
</feature>
<dbReference type="Gene3D" id="1.25.40.10">
    <property type="entry name" value="Tetratricopeptide repeat domain"/>
    <property type="match status" value="2"/>
</dbReference>
<feature type="compositionally biased region" description="Low complexity" evidence="1">
    <location>
        <begin position="248"/>
        <end position="279"/>
    </location>
</feature>
<evidence type="ECO:0000256" key="1">
    <source>
        <dbReference type="SAM" id="MobiDB-lite"/>
    </source>
</evidence>
<organism evidence="2 3">
    <name type="scientific">Piedraia hortae CBS 480.64</name>
    <dbReference type="NCBI Taxonomy" id="1314780"/>
    <lineage>
        <taxon>Eukaryota</taxon>
        <taxon>Fungi</taxon>
        <taxon>Dikarya</taxon>
        <taxon>Ascomycota</taxon>
        <taxon>Pezizomycotina</taxon>
        <taxon>Dothideomycetes</taxon>
        <taxon>Dothideomycetidae</taxon>
        <taxon>Capnodiales</taxon>
        <taxon>Piedraiaceae</taxon>
        <taxon>Piedraia</taxon>
    </lineage>
</organism>
<dbReference type="SUPFAM" id="SSF48452">
    <property type="entry name" value="TPR-like"/>
    <property type="match status" value="1"/>
</dbReference>
<sequence length="461" mass="50011">MPHINVPKLPNKRSERLFYHELLKHHEPTLRKLLEHNIPNPTPELLQTYAKDYSATIYSLLVGFEPTHPMVVETKHTLAFIYAYLGRLNDAANLLRAVLEVMMEELLLDDVVVLDIKQHMATYVWFLDNKSRWVVEELDYVYGNYAAHYADTSIQVLEAAHALANAVASANWTTGAESYAGSAADDNSKGEAAKAAGAAKRSYVKAATAGVRKGDSFAGKEADATVAASNGDTKGDPSTSKNPHKGDTTTAPTADLPTDPLPLNLSPLPPAATTSLPSAATSDAKKNFTTSLTGLLAIYGNKHPYTLRVTIDYAIFCASHGLAHIALQLAKRALEAAEEQYGPNHILVCDASFAIGRALVISGDLKGAEVWFNKARGFGEGGALISERLHLGGETEGEDKGAEGPGDKGRRKKAEREGDDKDLFFESSEDETVKVKKKKKPKVKFSKQGGVVERKAYVRPK</sequence>
<keyword evidence="3" id="KW-1185">Reference proteome</keyword>
<dbReference type="InterPro" id="IPR011990">
    <property type="entry name" value="TPR-like_helical_dom_sf"/>
</dbReference>
<proteinExistence type="predicted"/>
<dbReference type="EMBL" id="MU005960">
    <property type="protein sequence ID" value="KAF2863535.1"/>
    <property type="molecule type" value="Genomic_DNA"/>
</dbReference>